<dbReference type="PANTHER" id="PTHR30136:SF24">
    <property type="entry name" value="HTH-TYPE TRANSCRIPTIONAL REPRESSOR ALLR"/>
    <property type="match status" value="1"/>
</dbReference>
<keyword evidence="1" id="KW-0805">Transcription regulation</keyword>
<accession>A0A2N3WQJ0</accession>
<dbReference type="Gene3D" id="1.10.10.10">
    <property type="entry name" value="Winged helix-like DNA-binding domain superfamily/Winged helix DNA-binding domain"/>
    <property type="match status" value="1"/>
</dbReference>
<proteinExistence type="predicted"/>
<dbReference type="Pfam" id="PF09339">
    <property type="entry name" value="HTH_IclR"/>
    <property type="match status" value="1"/>
</dbReference>
<dbReference type="AlphaFoldDB" id="A0A2N3WQJ0"/>
<evidence type="ECO:0000313" key="7">
    <source>
        <dbReference type="EMBL" id="PKV96129.1"/>
    </source>
</evidence>
<evidence type="ECO:0000313" key="8">
    <source>
        <dbReference type="Proteomes" id="UP000233750"/>
    </source>
</evidence>
<protein>
    <submittedName>
        <fullName evidence="7">IclR family transcriptional regulator</fullName>
    </submittedName>
</protein>
<dbReference type="InterPro" id="IPR036388">
    <property type="entry name" value="WH-like_DNA-bd_sf"/>
</dbReference>
<dbReference type="GO" id="GO:0003677">
    <property type="term" value="F:DNA binding"/>
    <property type="evidence" value="ECO:0007669"/>
    <property type="project" value="UniProtKB-KW"/>
</dbReference>
<evidence type="ECO:0000256" key="3">
    <source>
        <dbReference type="ARBA" id="ARBA00023163"/>
    </source>
</evidence>
<dbReference type="Gene3D" id="3.30.450.40">
    <property type="match status" value="2"/>
</dbReference>
<dbReference type="InterPro" id="IPR036390">
    <property type="entry name" value="WH_DNA-bd_sf"/>
</dbReference>
<keyword evidence="2" id="KW-0238">DNA-binding</keyword>
<feature type="domain" description="HTH iclR-type" evidence="5">
    <location>
        <begin position="32"/>
        <end position="93"/>
    </location>
</feature>
<evidence type="ECO:0000256" key="4">
    <source>
        <dbReference type="SAM" id="MobiDB-lite"/>
    </source>
</evidence>
<dbReference type="Proteomes" id="UP000233750">
    <property type="component" value="Unassembled WGS sequence"/>
</dbReference>
<dbReference type="InterPro" id="IPR005471">
    <property type="entry name" value="Tscrpt_reg_IclR_N"/>
</dbReference>
<dbReference type="PROSITE" id="PS51078">
    <property type="entry name" value="ICLR_ED"/>
    <property type="match status" value="1"/>
</dbReference>
<keyword evidence="3" id="KW-0804">Transcription</keyword>
<dbReference type="GO" id="GO:0045892">
    <property type="term" value="P:negative regulation of DNA-templated transcription"/>
    <property type="evidence" value="ECO:0007669"/>
    <property type="project" value="TreeGrafter"/>
</dbReference>
<keyword evidence="8" id="KW-1185">Reference proteome</keyword>
<dbReference type="InterPro" id="IPR014757">
    <property type="entry name" value="Tscrpt_reg_IclR_C"/>
</dbReference>
<evidence type="ECO:0000256" key="2">
    <source>
        <dbReference type="ARBA" id="ARBA00023125"/>
    </source>
</evidence>
<dbReference type="SMART" id="SM00346">
    <property type="entry name" value="HTH_ICLR"/>
    <property type="match status" value="1"/>
</dbReference>
<evidence type="ECO:0000259" key="5">
    <source>
        <dbReference type="PROSITE" id="PS51077"/>
    </source>
</evidence>
<sequence>MEYVDAKVGRSGAQDPAGKDRVVTEAKQGAGSQTLSRGLTALEVLAEADAPLSIAELAARLGLHRSITYRIVRTLEDHGLVVRGANGELELGARLAALARNVSRDLQSTALPELTVLANELGMTAFLATLDGEDSVVTLASVEPRQATAAVAQRPGSRHPITDGAPGRAILRQLRGEETSYETSHDEVIPGLSSIAVPLAVPGQHPAALAVVYLTGPADISAIGARLAQAAQVIRAELHP</sequence>
<reference evidence="7 8" key="1">
    <citation type="submission" date="2017-12" db="EMBL/GenBank/DDBJ databases">
        <title>Sequencing the genomes of 1000 Actinobacteria strains.</title>
        <authorList>
            <person name="Klenk H.-P."/>
        </authorList>
    </citation>
    <scope>NUCLEOTIDE SEQUENCE [LARGE SCALE GENOMIC DNA]</scope>
    <source>
        <strain evidence="7 8">DSM 45165</strain>
    </source>
</reference>
<gene>
    <name evidence="7" type="ORF">ATK30_7065</name>
</gene>
<name>A0A2N3WQJ0_9PSEU</name>
<comment type="caution">
    <text evidence="7">The sequence shown here is derived from an EMBL/GenBank/DDBJ whole genome shotgun (WGS) entry which is preliminary data.</text>
</comment>
<dbReference type="InterPro" id="IPR029016">
    <property type="entry name" value="GAF-like_dom_sf"/>
</dbReference>
<dbReference type="InterPro" id="IPR050707">
    <property type="entry name" value="HTH_MetabolicPath_Reg"/>
</dbReference>
<evidence type="ECO:0000259" key="6">
    <source>
        <dbReference type="PROSITE" id="PS51078"/>
    </source>
</evidence>
<dbReference type="EMBL" id="PJMY01000003">
    <property type="protein sequence ID" value="PKV96129.1"/>
    <property type="molecule type" value="Genomic_DNA"/>
</dbReference>
<organism evidence="7 8">
    <name type="scientific">Amycolatopsis echigonensis</name>
    <dbReference type="NCBI Taxonomy" id="2576905"/>
    <lineage>
        <taxon>Bacteria</taxon>
        <taxon>Bacillati</taxon>
        <taxon>Actinomycetota</taxon>
        <taxon>Actinomycetes</taxon>
        <taxon>Pseudonocardiales</taxon>
        <taxon>Pseudonocardiaceae</taxon>
        <taxon>Amycolatopsis</taxon>
    </lineage>
</organism>
<dbReference type="PANTHER" id="PTHR30136">
    <property type="entry name" value="HELIX-TURN-HELIX TRANSCRIPTIONAL REGULATOR, ICLR FAMILY"/>
    <property type="match status" value="1"/>
</dbReference>
<feature type="domain" description="IclR-ED" evidence="6">
    <location>
        <begin position="87"/>
        <end position="240"/>
    </location>
</feature>
<dbReference type="GO" id="GO:0003700">
    <property type="term" value="F:DNA-binding transcription factor activity"/>
    <property type="evidence" value="ECO:0007669"/>
    <property type="project" value="TreeGrafter"/>
</dbReference>
<feature type="region of interest" description="Disordered" evidence="4">
    <location>
        <begin position="1"/>
        <end position="29"/>
    </location>
</feature>
<dbReference type="PROSITE" id="PS51077">
    <property type="entry name" value="HTH_ICLR"/>
    <property type="match status" value="1"/>
</dbReference>
<dbReference type="SUPFAM" id="SSF55781">
    <property type="entry name" value="GAF domain-like"/>
    <property type="match status" value="1"/>
</dbReference>
<dbReference type="SUPFAM" id="SSF46785">
    <property type="entry name" value="Winged helix' DNA-binding domain"/>
    <property type="match status" value="1"/>
</dbReference>
<evidence type="ECO:0000256" key="1">
    <source>
        <dbReference type="ARBA" id="ARBA00023015"/>
    </source>
</evidence>